<organism evidence="1 2">
    <name type="scientific">Ovis ammon polii</name>
    <dbReference type="NCBI Taxonomy" id="230172"/>
    <lineage>
        <taxon>Eukaryota</taxon>
        <taxon>Metazoa</taxon>
        <taxon>Chordata</taxon>
        <taxon>Craniata</taxon>
        <taxon>Vertebrata</taxon>
        <taxon>Euteleostomi</taxon>
        <taxon>Mammalia</taxon>
        <taxon>Eutheria</taxon>
        <taxon>Laurasiatheria</taxon>
        <taxon>Artiodactyla</taxon>
        <taxon>Ruminantia</taxon>
        <taxon>Pecora</taxon>
        <taxon>Bovidae</taxon>
        <taxon>Caprinae</taxon>
        <taxon>Ovis</taxon>
    </lineage>
</organism>
<reference evidence="1" key="1">
    <citation type="submission" date="2022-03" db="EMBL/GenBank/DDBJ databases">
        <title>Genomic analyses of argali, domestic sheep and their hybrids provide insights into chromosomal evolution, heterosis and genetic basis of agronomic traits.</title>
        <authorList>
            <person name="Li M."/>
        </authorList>
    </citation>
    <scope>NUCLEOTIDE SEQUENCE</scope>
    <source>
        <strain evidence="1">CAU-MHL-2022a</strain>
        <tissue evidence="1">Skin</tissue>
    </source>
</reference>
<gene>
    <name evidence="1" type="ORF">MG293_016070</name>
</gene>
<proteinExistence type="predicted"/>
<protein>
    <submittedName>
        <fullName evidence="1">Uncharacterized protein</fullName>
    </submittedName>
</protein>
<comment type="caution">
    <text evidence="1">The sequence shown here is derived from an EMBL/GenBank/DDBJ whole genome shotgun (WGS) entry which is preliminary data.</text>
</comment>
<name>A0AAD4Y4F4_OVIAM</name>
<sequence>MENGRFGLFHTFNAGAKVLPICGVLGAVLSVPGKQVLVMPYGILGTGYLHKHDRDLVLRSLAKMGPCWKLQYQSRNNQSQCVSSVHYAEAQRELIHWPRYQWLVVMVLIKEEIATLDDGLVLPISTARKPFAYVFYPVIQLFMAED</sequence>
<evidence type="ECO:0000313" key="2">
    <source>
        <dbReference type="Proteomes" id="UP001214576"/>
    </source>
</evidence>
<dbReference type="AlphaFoldDB" id="A0AAD4Y4F4"/>
<dbReference type="Proteomes" id="UP001214576">
    <property type="component" value="Unassembled WGS sequence"/>
</dbReference>
<dbReference type="EMBL" id="JAKZEL010000020">
    <property type="protein sequence ID" value="KAI4533051.1"/>
    <property type="molecule type" value="Genomic_DNA"/>
</dbReference>
<keyword evidence="2" id="KW-1185">Reference proteome</keyword>
<accession>A0AAD4Y4F4</accession>
<evidence type="ECO:0000313" key="1">
    <source>
        <dbReference type="EMBL" id="KAI4533051.1"/>
    </source>
</evidence>